<comment type="subcellular location">
    <subcellularLocation>
        <location evidence="1">Cell outer membrane</location>
    </subcellularLocation>
</comment>
<evidence type="ECO:0000256" key="1">
    <source>
        <dbReference type="ARBA" id="ARBA00004442"/>
    </source>
</evidence>
<reference evidence="7 8" key="2">
    <citation type="submission" date="2018-12" db="EMBL/GenBank/DDBJ databases">
        <title>Rhizobacter gummiphilus sp. nov., a rubber-degrading bacterium isolated from the soil of a botanical garden in Japan.</title>
        <authorList>
            <person name="Shunsuke S.S."/>
        </authorList>
    </citation>
    <scope>NUCLEOTIDE SEQUENCE [LARGE SCALE GENOMIC DNA]</scope>
    <source>
        <strain evidence="7 8">S-16</strain>
    </source>
</reference>
<keyword evidence="4" id="KW-0472">Membrane</keyword>
<organism evidence="7 8">
    <name type="scientific">Piscinibacter terrae</name>
    <dbReference type="NCBI Taxonomy" id="2496871"/>
    <lineage>
        <taxon>Bacteria</taxon>
        <taxon>Pseudomonadati</taxon>
        <taxon>Pseudomonadota</taxon>
        <taxon>Betaproteobacteria</taxon>
        <taxon>Burkholderiales</taxon>
        <taxon>Sphaerotilaceae</taxon>
        <taxon>Piscinibacter</taxon>
    </lineage>
</organism>
<dbReference type="Proteomes" id="UP000267464">
    <property type="component" value="Unassembled WGS sequence"/>
</dbReference>
<reference evidence="7 8" key="1">
    <citation type="submission" date="2018-08" db="EMBL/GenBank/DDBJ databases">
        <authorList>
            <person name="Khan S.A."/>
            <person name="Jeon C.O."/>
            <person name="Chun B.H."/>
            <person name="Jeong S.E."/>
        </authorList>
    </citation>
    <scope>NUCLEOTIDE SEQUENCE [LARGE SCALE GENOMIC DNA]</scope>
    <source>
        <strain evidence="7 8">S-16</strain>
    </source>
</reference>
<gene>
    <name evidence="7" type="ORF">DZC73_27985</name>
</gene>
<keyword evidence="5" id="KW-0998">Cell outer membrane</keyword>
<evidence type="ECO:0000256" key="6">
    <source>
        <dbReference type="SAM" id="SignalP"/>
    </source>
</evidence>
<sequence>MTTLNMRTFAAIALALTATSPSLVHAEDKAETPSDTPAYGWTRAVIGGIASRPDFEGSRTSHTELVLGGMASYRTREHGTFGLGNHGLGWSVDSQDTSFGIALSGDAGRVDSDDRSSGLAGKRPGSARLAGMGTIASTPVLAVFGSVKLGGLPLSASLRQATGSHKGTLLDLATAIPWRVNPRTTLSLSPSLTWADSRYNQAYFGVTAEQAARTGFKAYNAGAGLKGAELAFGAEVELAKNWQLQGQVKVERLMGDAARSPIVERKTQVGTGLVVAYRF</sequence>
<dbReference type="RefSeq" id="WP_124543707.1">
    <property type="nucleotide sequence ID" value="NZ_QUSW01000011.1"/>
</dbReference>
<dbReference type="OrthoDB" id="8585044at2"/>
<evidence type="ECO:0000256" key="3">
    <source>
        <dbReference type="ARBA" id="ARBA00022729"/>
    </source>
</evidence>
<evidence type="ECO:0000313" key="7">
    <source>
        <dbReference type="EMBL" id="RQP21339.1"/>
    </source>
</evidence>
<evidence type="ECO:0000313" key="8">
    <source>
        <dbReference type="Proteomes" id="UP000267464"/>
    </source>
</evidence>
<evidence type="ECO:0000256" key="5">
    <source>
        <dbReference type="ARBA" id="ARBA00023237"/>
    </source>
</evidence>
<evidence type="ECO:0000256" key="4">
    <source>
        <dbReference type="ARBA" id="ARBA00023136"/>
    </source>
</evidence>
<dbReference type="InterPro" id="IPR010583">
    <property type="entry name" value="MipA"/>
</dbReference>
<feature type="signal peptide" evidence="6">
    <location>
        <begin position="1"/>
        <end position="26"/>
    </location>
</feature>
<proteinExistence type="inferred from homology"/>
<dbReference type="EMBL" id="QUSW01000011">
    <property type="protein sequence ID" value="RQP21339.1"/>
    <property type="molecule type" value="Genomic_DNA"/>
</dbReference>
<feature type="chain" id="PRO_5018112892" evidence="6">
    <location>
        <begin position="27"/>
        <end position="279"/>
    </location>
</feature>
<protein>
    <submittedName>
        <fullName evidence="7">MipA/OmpV family protein</fullName>
    </submittedName>
</protein>
<evidence type="ECO:0000256" key="2">
    <source>
        <dbReference type="ARBA" id="ARBA00005722"/>
    </source>
</evidence>
<keyword evidence="3 6" id="KW-0732">Signal</keyword>
<comment type="caution">
    <text evidence="7">The sequence shown here is derived from an EMBL/GenBank/DDBJ whole genome shotgun (WGS) entry which is preliminary data.</text>
</comment>
<keyword evidence="8" id="KW-1185">Reference proteome</keyword>
<comment type="similarity">
    <text evidence="2">Belongs to the MipA/OmpV family.</text>
</comment>
<name>A0A3N7JIS0_9BURK</name>
<dbReference type="Pfam" id="PF06629">
    <property type="entry name" value="MipA"/>
    <property type="match status" value="1"/>
</dbReference>
<dbReference type="PANTHER" id="PTHR38776:SF1">
    <property type="entry name" value="MLTA-INTERACTING PROTEIN-RELATED"/>
    <property type="match status" value="1"/>
</dbReference>
<dbReference type="AlphaFoldDB" id="A0A3N7JIS0"/>
<dbReference type="PANTHER" id="PTHR38776">
    <property type="entry name" value="MLTA-INTERACTING PROTEIN-RELATED"/>
    <property type="match status" value="1"/>
</dbReference>
<accession>A0A3N7JIS0</accession>
<dbReference type="GO" id="GO:0009279">
    <property type="term" value="C:cell outer membrane"/>
    <property type="evidence" value="ECO:0007669"/>
    <property type="project" value="UniProtKB-SubCell"/>
</dbReference>